<accession>X0RP05</accession>
<feature type="non-terminal residue" evidence="1">
    <location>
        <position position="35"/>
    </location>
</feature>
<reference evidence="1" key="1">
    <citation type="journal article" date="2014" name="Front. Microbiol.">
        <title>High frequency of phylogenetically diverse reductive dehalogenase-homologous genes in deep subseafloor sedimentary metagenomes.</title>
        <authorList>
            <person name="Kawai M."/>
            <person name="Futagami T."/>
            <person name="Toyoda A."/>
            <person name="Takaki Y."/>
            <person name="Nishi S."/>
            <person name="Hori S."/>
            <person name="Arai W."/>
            <person name="Tsubouchi T."/>
            <person name="Morono Y."/>
            <person name="Uchiyama I."/>
            <person name="Ito T."/>
            <person name="Fujiyama A."/>
            <person name="Inagaki F."/>
            <person name="Takami H."/>
        </authorList>
    </citation>
    <scope>NUCLEOTIDE SEQUENCE</scope>
    <source>
        <strain evidence="1">Expedition CK06-06</strain>
    </source>
</reference>
<gene>
    <name evidence="1" type="ORF">S01H1_02702</name>
</gene>
<dbReference type="EMBL" id="BARS01001347">
    <property type="protein sequence ID" value="GAF70574.1"/>
    <property type="molecule type" value="Genomic_DNA"/>
</dbReference>
<sequence length="35" mass="4011">MLPLELMMDKEAIYTPIYDGTNSLEESYSLNSPPF</sequence>
<proteinExistence type="predicted"/>
<evidence type="ECO:0000313" key="1">
    <source>
        <dbReference type="EMBL" id="GAF70574.1"/>
    </source>
</evidence>
<comment type="caution">
    <text evidence="1">The sequence shown here is derived from an EMBL/GenBank/DDBJ whole genome shotgun (WGS) entry which is preliminary data.</text>
</comment>
<organism evidence="1">
    <name type="scientific">marine sediment metagenome</name>
    <dbReference type="NCBI Taxonomy" id="412755"/>
    <lineage>
        <taxon>unclassified sequences</taxon>
        <taxon>metagenomes</taxon>
        <taxon>ecological metagenomes</taxon>
    </lineage>
</organism>
<name>X0RP05_9ZZZZ</name>
<dbReference type="AlphaFoldDB" id="X0RP05"/>
<protein>
    <submittedName>
        <fullName evidence="1">Uncharacterized protein</fullName>
    </submittedName>
</protein>